<evidence type="ECO:0000313" key="12">
    <source>
        <dbReference type="Proteomes" id="UP001152561"/>
    </source>
</evidence>
<evidence type="ECO:0000256" key="6">
    <source>
        <dbReference type="ARBA" id="ARBA00023242"/>
    </source>
</evidence>
<feature type="coiled-coil region" evidence="9">
    <location>
        <begin position="12"/>
        <end position="46"/>
    </location>
</feature>
<dbReference type="Pfam" id="PF02045">
    <property type="entry name" value="CBFB_NFYA"/>
    <property type="match status" value="1"/>
</dbReference>
<comment type="subunit">
    <text evidence="7">Heterotrimeric transcription factor composed of three components, NF-YA, NF-YB and NF-YC. NF-YB and NF-YC must interact and dimerize for NF-YA association and DNA binding.</text>
</comment>
<comment type="function">
    <text evidence="8">Component of the sequence-specific heterotrimeric transcription factor (NF-Y) which specifically recognizes a 5'-CCAAT-3' box motif found in the promoters of its target genes.</text>
</comment>
<dbReference type="InterPro" id="IPR018362">
    <property type="entry name" value="CCAAT-binding_factor_CS"/>
</dbReference>
<evidence type="ECO:0000256" key="3">
    <source>
        <dbReference type="ARBA" id="ARBA00023125"/>
    </source>
</evidence>
<sequence length="507" mass="57060">MSFLFGKRKTPAELLRENKRMLDKSIREIERERQGLQTQEKKLIAEIKKSAKQGQMGAVKVMAKDLIRTRHQIEKFYKLKSQLQGVSLRIQTLKSTQAMGEAMKGVTKAMGQMNRQMNLPALQRIMQEFEMQNEKMEMVSEVMGDAIDDALEGDEEEEETEELVSQVLDEIGININNELVNAPSSAVAAPAAKNKVAQAEATDNDDGGIDSDLQARAIMWFEVGRSFDSGLNHVVYNEILLSSKAVIFITLINGMLWKQHSSSLLMKHMKCVFLLKLCKLCKSTSCVEFFWPKEWIPQEMKSLDPDLQGETLRLAYSTINNEMTASGKTNSQDQCASSEYVHDERYGRDMQVQIKPALFPLQNEVSHSTGFSPFGYSDPYISGLYTAYGPQSFPQMMGIAPARVPLPVDLAEDGPIYVNAKQYHGILRRRQIRAKLEAQNKLVKSRKPYLHESRHLHAVNRVRGSGGRFLSSKNVHQSDPNSYPANSTSSRDLVEHDGSTSGFSSVR</sequence>
<dbReference type="PROSITE" id="PS00686">
    <property type="entry name" value="NFYA_HAP2_1"/>
    <property type="match status" value="1"/>
</dbReference>
<dbReference type="PRINTS" id="PR00616">
    <property type="entry name" value="CCAATSUBUNTB"/>
</dbReference>
<keyword evidence="5 8" id="KW-0804">Transcription</keyword>
<dbReference type="GO" id="GO:0016602">
    <property type="term" value="C:CCAAT-binding factor complex"/>
    <property type="evidence" value="ECO:0007669"/>
    <property type="project" value="InterPro"/>
</dbReference>
<dbReference type="SMART" id="SM00521">
    <property type="entry name" value="CBF"/>
    <property type="match status" value="1"/>
</dbReference>
<keyword evidence="6 8" id="KW-0539">Nucleus</keyword>
<dbReference type="Proteomes" id="UP001152561">
    <property type="component" value="Unassembled WGS sequence"/>
</dbReference>
<dbReference type="GO" id="GO:0003700">
    <property type="term" value="F:DNA-binding transcription factor activity"/>
    <property type="evidence" value="ECO:0007669"/>
    <property type="project" value="UniProtKB-UniRule"/>
</dbReference>
<keyword evidence="2 8" id="KW-0805">Transcription regulation</keyword>
<proteinExistence type="inferred from homology"/>
<evidence type="ECO:0000256" key="1">
    <source>
        <dbReference type="ARBA" id="ARBA00004123"/>
    </source>
</evidence>
<keyword evidence="3 8" id="KW-0238">DNA-binding</keyword>
<protein>
    <recommendedName>
        <fullName evidence="8">Nuclear transcription factor Y subunit</fullName>
    </recommendedName>
</protein>
<feature type="region of interest" description="Disordered" evidence="10">
    <location>
        <begin position="467"/>
        <end position="507"/>
    </location>
</feature>
<evidence type="ECO:0000256" key="9">
    <source>
        <dbReference type="SAM" id="Coils"/>
    </source>
</evidence>
<keyword evidence="4" id="KW-0010">Activator</keyword>
<evidence type="ECO:0000256" key="7">
    <source>
        <dbReference type="ARBA" id="ARBA00025911"/>
    </source>
</evidence>
<comment type="subcellular location">
    <subcellularLocation>
        <location evidence="1 8">Nucleus</location>
    </subcellularLocation>
</comment>
<dbReference type="PANTHER" id="PTHR12632">
    <property type="entry name" value="TRANSCRIPTION FACTOR NF-Y ALPHA-RELATED"/>
    <property type="match status" value="1"/>
</dbReference>
<dbReference type="InterPro" id="IPR001289">
    <property type="entry name" value="NFYA"/>
</dbReference>
<feature type="compositionally biased region" description="Polar residues" evidence="10">
    <location>
        <begin position="471"/>
        <end position="491"/>
    </location>
</feature>
<gene>
    <name evidence="11" type="ORF">K7X08_015468</name>
</gene>
<name>A0A9Q1QVJ9_9SOLA</name>
<keyword evidence="9" id="KW-0175">Coiled coil</keyword>
<evidence type="ECO:0000256" key="5">
    <source>
        <dbReference type="ARBA" id="ARBA00023163"/>
    </source>
</evidence>
<dbReference type="Pfam" id="PF03357">
    <property type="entry name" value="Snf7"/>
    <property type="match status" value="1"/>
</dbReference>
<dbReference type="GO" id="GO:0003677">
    <property type="term" value="F:DNA binding"/>
    <property type="evidence" value="ECO:0007669"/>
    <property type="project" value="UniProtKB-KW"/>
</dbReference>
<keyword evidence="12" id="KW-1185">Reference proteome</keyword>
<accession>A0A9Q1QVJ9</accession>
<dbReference type="OrthoDB" id="1097733at2759"/>
<dbReference type="PROSITE" id="PS51152">
    <property type="entry name" value="NFYA_HAP2_2"/>
    <property type="match status" value="1"/>
</dbReference>
<comment type="caution">
    <text evidence="11">The sequence shown here is derived from an EMBL/GenBank/DDBJ whole genome shotgun (WGS) entry which is preliminary data.</text>
</comment>
<dbReference type="Gene3D" id="6.10.140.1230">
    <property type="match status" value="1"/>
</dbReference>
<evidence type="ECO:0000256" key="2">
    <source>
        <dbReference type="ARBA" id="ARBA00023015"/>
    </source>
</evidence>
<dbReference type="Gene3D" id="6.10.250.2430">
    <property type="match status" value="1"/>
</dbReference>
<evidence type="ECO:0000256" key="8">
    <source>
        <dbReference type="RuleBase" id="RU367155"/>
    </source>
</evidence>
<dbReference type="InterPro" id="IPR005024">
    <property type="entry name" value="Snf7_fam"/>
</dbReference>
<dbReference type="GO" id="GO:0007034">
    <property type="term" value="P:vacuolar transport"/>
    <property type="evidence" value="ECO:0007669"/>
    <property type="project" value="InterPro"/>
</dbReference>
<dbReference type="EMBL" id="JAJAGQ010000023">
    <property type="protein sequence ID" value="KAJ8528017.1"/>
    <property type="molecule type" value="Genomic_DNA"/>
</dbReference>
<evidence type="ECO:0000313" key="11">
    <source>
        <dbReference type="EMBL" id="KAJ8528017.1"/>
    </source>
</evidence>
<evidence type="ECO:0000256" key="10">
    <source>
        <dbReference type="SAM" id="MobiDB-lite"/>
    </source>
</evidence>
<comment type="similarity">
    <text evidence="8">Belongs to the NFYA/HAP2 subunit family.</text>
</comment>
<evidence type="ECO:0000256" key="4">
    <source>
        <dbReference type="ARBA" id="ARBA00023159"/>
    </source>
</evidence>
<reference evidence="12" key="1">
    <citation type="journal article" date="2023" name="Proc. Natl. Acad. Sci. U.S.A.">
        <title>Genomic and structural basis for evolution of tropane alkaloid biosynthesis.</title>
        <authorList>
            <person name="Wanga Y.-J."/>
            <person name="Taina T."/>
            <person name="Yua J.-Y."/>
            <person name="Lia J."/>
            <person name="Xua B."/>
            <person name="Chenc J."/>
            <person name="D'Auriad J.C."/>
            <person name="Huanga J.-P."/>
            <person name="Huanga S.-X."/>
        </authorList>
    </citation>
    <scope>NUCLEOTIDE SEQUENCE [LARGE SCALE GENOMIC DNA]</scope>
    <source>
        <strain evidence="12">cv. KIB-2019</strain>
    </source>
</reference>
<organism evidence="11 12">
    <name type="scientific">Anisodus acutangulus</name>
    <dbReference type="NCBI Taxonomy" id="402998"/>
    <lineage>
        <taxon>Eukaryota</taxon>
        <taxon>Viridiplantae</taxon>
        <taxon>Streptophyta</taxon>
        <taxon>Embryophyta</taxon>
        <taxon>Tracheophyta</taxon>
        <taxon>Spermatophyta</taxon>
        <taxon>Magnoliopsida</taxon>
        <taxon>eudicotyledons</taxon>
        <taxon>Gunneridae</taxon>
        <taxon>Pentapetalae</taxon>
        <taxon>asterids</taxon>
        <taxon>lamiids</taxon>
        <taxon>Solanales</taxon>
        <taxon>Solanaceae</taxon>
        <taxon>Solanoideae</taxon>
        <taxon>Hyoscyameae</taxon>
        <taxon>Anisodus</taxon>
    </lineage>
</organism>
<dbReference type="AlphaFoldDB" id="A0A9Q1QVJ9"/>